<evidence type="ECO:0000313" key="3">
    <source>
        <dbReference type="Proteomes" id="UP000199184"/>
    </source>
</evidence>
<feature type="transmembrane region" description="Helical" evidence="1">
    <location>
        <begin position="48"/>
        <end position="69"/>
    </location>
</feature>
<reference evidence="3" key="1">
    <citation type="submission" date="2016-08" db="EMBL/GenBank/DDBJ databases">
        <authorList>
            <person name="Varghese N."/>
            <person name="Submissions Spin"/>
        </authorList>
    </citation>
    <scope>NUCLEOTIDE SEQUENCE [LARGE SCALE GENOMIC DNA]</scope>
    <source>
        <strain evidence="3">ERR11</strain>
    </source>
</reference>
<evidence type="ECO:0000256" key="1">
    <source>
        <dbReference type="SAM" id="Phobius"/>
    </source>
</evidence>
<dbReference type="AlphaFoldDB" id="A0A1C3XMN8"/>
<dbReference type="EMBL" id="FMAI01000019">
    <property type="protein sequence ID" value="SCB53538.1"/>
    <property type="molecule type" value="Genomic_DNA"/>
</dbReference>
<keyword evidence="1" id="KW-0812">Transmembrane</keyword>
<dbReference type="Proteomes" id="UP000199184">
    <property type="component" value="Unassembled WGS sequence"/>
</dbReference>
<organism evidence="2 3">
    <name type="scientific">Bradyrhizobium shewense</name>
    <dbReference type="NCBI Taxonomy" id="1761772"/>
    <lineage>
        <taxon>Bacteria</taxon>
        <taxon>Pseudomonadati</taxon>
        <taxon>Pseudomonadota</taxon>
        <taxon>Alphaproteobacteria</taxon>
        <taxon>Hyphomicrobiales</taxon>
        <taxon>Nitrobacteraceae</taxon>
        <taxon>Bradyrhizobium</taxon>
    </lineage>
</organism>
<name>A0A1C3XMN8_9BRAD</name>
<accession>A0A1C3XMN8</accession>
<evidence type="ECO:0000313" key="2">
    <source>
        <dbReference type="EMBL" id="SCB53538.1"/>
    </source>
</evidence>
<proteinExistence type="predicted"/>
<feature type="transmembrane region" description="Helical" evidence="1">
    <location>
        <begin position="12"/>
        <end position="36"/>
    </location>
</feature>
<gene>
    <name evidence="2" type="ORF">GA0061098_1019139</name>
</gene>
<dbReference type="RefSeq" id="WP_091965076.1">
    <property type="nucleotide sequence ID" value="NZ_FMAI01000019.1"/>
</dbReference>
<keyword evidence="1" id="KW-0472">Membrane</keyword>
<keyword evidence="3" id="KW-1185">Reference proteome</keyword>
<sequence>MSETPPPPPSRGGLATALMVMFGVILLLPGICALIFIADSSIPLDIRFVPVLVLTLLVAFAGVMLIRAARKRP</sequence>
<protein>
    <submittedName>
        <fullName evidence="2">Uncharacterized protein</fullName>
    </submittedName>
</protein>
<keyword evidence="1" id="KW-1133">Transmembrane helix</keyword>